<organism evidence="1 2">
    <name type="scientific">Pisolithus microcarpus 441</name>
    <dbReference type="NCBI Taxonomy" id="765257"/>
    <lineage>
        <taxon>Eukaryota</taxon>
        <taxon>Fungi</taxon>
        <taxon>Dikarya</taxon>
        <taxon>Basidiomycota</taxon>
        <taxon>Agaricomycotina</taxon>
        <taxon>Agaricomycetes</taxon>
        <taxon>Agaricomycetidae</taxon>
        <taxon>Boletales</taxon>
        <taxon>Sclerodermatineae</taxon>
        <taxon>Pisolithaceae</taxon>
        <taxon>Pisolithus</taxon>
    </lineage>
</organism>
<evidence type="ECO:0000313" key="2">
    <source>
        <dbReference type="Proteomes" id="UP000054018"/>
    </source>
</evidence>
<dbReference type="EMBL" id="KN833744">
    <property type="protein sequence ID" value="KIK22072.1"/>
    <property type="molecule type" value="Genomic_DNA"/>
</dbReference>
<name>A0A0C9ZHV1_9AGAM</name>
<gene>
    <name evidence="1" type="ORF">PISMIDRAFT_530520</name>
</gene>
<proteinExistence type="predicted"/>
<sequence>MECLLQTNPIGSPGAGLSLSMSKSSVPLSSRLQFSQQEGLYGVAGELYRICPSPRADLTCTSIAFLMYRCPKGYSSAPFLS</sequence>
<keyword evidence="2" id="KW-1185">Reference proteome</keyword>
<dbReference type="Proteomes" id="UP000054018">
    <property type="component" value="Unassembled WGS sequence"/>
</dbReference>
<evidence type="ECO:0000313" key="1">
    <source>
        <dbReference type="EMBL" id="KIK22072.1"/>
    </source>
</evidence>
<accession>A0A0C9ZHV1</accession>
<reference evidence="2" key="2">
    <citation type="submission" date="2015-01" db="EMBL/GenBank/DDBJ databases">
        <title>Evolutionary Origins and Diversification of the Mycorrhizal Mutualists.</title>
        <authorList>
            <consortium name="DOE Joint Genome Institute"/>
            <consortium name="Mycorrhizal Genomics Consortium"/>
            <person name="Kohler A."/>
            <person name="Kuo A."/>
            <person name="Nagy L.G."/>
            <person name="Floudas D."/>
            <person name="Copeland A."/>
            <person name="Barry K.W."/>
            <person name="Cichocki N."/>
            <person name="Veneault-Fourrey C."/>
            <person name="LaButti K."/>
            <person name="Lindquist E.A."/>
            <person name="Lipzen A."/>
            <person name="Lundell T."/>
            <person name="Morin E."/>
            <person name="Murat C."/>
            <person name="Riley R."/>
            <person name="Ohm R."/>
            <person name="Sun H."/>
            <person name="Tunlid A."/>
            <person name="Henrissat B."/>
            <person name="Grigoriev I.V."/>
            <person name="Hibbett D.S."/>
            <person name="Martin F."/>
        </authorList>
    </citation>
    <scope>NUCLEOTIDE SEQUENCE [LARGE SCALE GENOMIC DNA]</scope>
    <source>
        <strain evidence="2">441</strain>
    </source>
</reference>
<reference evidence="1 2" key="1">
    <citation type="submission" date="2014-04" db="EMBL/GenBank/DDBJ databases">
        <authorList>
            <consortium name="DOE Joint Genome Institute"/>
            <person name="Kuo A."/>
            <person name="Kohler A."/>
            <person name="Costa M.D."/>
            <person name="Nagy L.G."/>
            <person name="Floudas D."/>
            <person name="Copeland A."/>
            <person name="Barry K.W."/>
            <person name="Cichocki N."/>
            <person name="Veneault-Fourrey C."/>
            <person name="LaButti K."/>
            <person name="Lindquist E.A."/>
            <person name="Lipzen A."/>
            <person name="Lundell T."/>
            <person name="Morin E."/>
            <person name="Murat C."/>
            <person name="Sun H."/>
            <person name="Tunlid A."/>
            <person name="Henrissat B."/>
            <person name="Grigoriev I.V."/>
            <person name="Hibbett D.S."/>
            <person name="Martin F."/>
            <person name="Nordberg H.P."/>
            <person name="Cantor M.N."/>
            <person name="Hua S.X."/>
        </authorList>
    </citation>
    <scope>NUCLEOTIDE SEQUENCE [LARGE SCALE GENOMIC DNA]</scope>
    <source>
        <strain evidence="1 2">441</strain>
    </source>
</reference>
<dbReference type="AlphaFoldDB" id="A0A0C9ZHV1"/>
<dbReference type="HOGENOM" id="CLU_2574793_0_0_1"/>
<protein>
    <submittedName>
        <fullName evidence="1">Uncharacterized protein</fullName>
    </submittedName>
</protein>